<gene>
    <name evidence="4" type="primary">clpB</name>
    <name evidence="4" type="ORF">NCTC9935_02002</name>
</gene>
<keyword evidence="2" id="KW-0067">ATP-binding</keyword>
<dbReference type="PANTHER" id="PTHR11638">
    <property type="entry name" value="ATP-DEPENDENT CLP PROTEASE"/>
    <property type="match status" value="1"/>
</dbReference>
<dbReference type="InterPro" id="IPR003959">
    <property type="entry name" value="ATPase_AAA_core"/>
</dbReference>
<dbReference type="STRING" id="1660.APY09_01465"/>
<dbReference type="SMART" id="SM01086">
    <property type="entry name" value="ClpB_D2-small"/>
    <property type="match status" value="1"/>
</dbReference>
<evidence type="ECO:0000256" key="2">
    <source>
        <dbReference type="ARBA" id="ARBA00022840"/>
    </source>
</evidence>
<dbReference type="GO" id="GO:0034605">
    <property type="term" value="P:cellular response to heat"/>
    <property type="evidence" value="ECO:0007669"/>
    <property type="project" value="TreeGrafter"/>
</dbReference>
<dbReference type="EMBL" id="UAPR01000015">
    <property type="protein sequence ID" value="SPT56462.1"/>
    <property type="molecule type" value="Genomic_DNA"/>
</dbReference>
<dbReference type="Gene3D" id="1.10.8.60">
    <property type="match status" value="1"/>
</dbReference>
<dbReference type="Pfam" id="PF07724">
    <property type="entry name" value="AAA_2"/>
    <property type="match status" value="1"/>
</dbReference>
<reference evidence="4 5" key="1">
    <citation type="submission" date="2018-06" db="EMBL/GenBank/DDBJ databases">
        <authorList>
            <consortium name="Pathogen Informatics"/>
            <person name="Doyle S."/>
        </authorList>
    </citation>
    <scope>NUCLEOTIDE SEQUENCE [LARGE SCALE GENOMIC DNA]</scope>
    <source>
        <strain evidence="4 5">NCTC9935</strain>
    </source>
</reference>
<dbReference type="AlphaFoldDB" id="A0A2X0VRA9"/>
<proteinExistence type="predicted"/>
<dbReference type="SUPFAM" id="SSF52540">
    <property type="entry name" value="P-loop containing nucleoside triphosphate hydrolases"/>
    <property type="match status" value="1"/>
</dbReference>
<protein>
    <submittedName>
        <fullName evidence="4">Chaperone protein ClpB</fullName>
    </submittedName>
</protein>
<evidence type="ECO:0000256" key="1">
    <source>
        <dbReference type="ARBA" id="ARBA00022741"/>
    </source>
</evidence>
<accession>A0A2X0VRA9</accession>
<organism evidence="4 5">
    <name type="scientific">Schaalia odontolytica</name>
    <dbReference type="NCBI Taxonomy" id="1660"/>
    <lineage>
        <taxon>Bacteria</taxon>
        <taxon>Bacillati</taxon>
        <taxon>Actinomycetota</taxon>
        <taxon>Actinomycetes</taxon>
        <taxon>Actinomycetales</taxon>
        <taxon>Actinomycetaceae</taxon>
        <taxon>Schaalia</taxon>
    </lineage>
</organism>
<evidence type="ECO:0000313" key="5">
    <source>
        <dbReference type="Proteomes" id="UP000250192"/>
    </source>
</evidence>
<feature type="domain" description="Clp ATPase C-terminal" evidence="3">
    <location>
        <begin position="58"/>
        <end position="149"/>
    </location>
</feature>
<sequence>MDFRNTILILTSNLGSQFLADPDLTSEGKRDSVMSVVRAAFRPEFLNRLDEMVMFDPLTRENLGEIVDLIVMSVESRLRERRIGLTVTEPARGWLARLGYDPAFGARPLRRLIQREIGDRLAVLLLGGGLQDGHNVTVDINDSFDGLVMNVDKP</sequence>
<dbReference type="GO" id="GO:0016887">
    <property type="term" value="F:ATP hydrolysis activity"/>
    <property type="evidence" value="ECO:0007669"/>
    <property type="project" value="InterPro"/>
</dbReference>
<name>A0A2X0VRA9_9ACTO</name>
<dbReference type="GO" id="GO:0005737">
    <property type="term" value="C:cytoplasm"/>
    <property type="evidence" value="ECO:0007669"/>
    <property type="project" value="TreeGrafter"/>
</dbReference>
<evidence type="ECO:0000259" key="3">
    <source>
        <dbReference type="SMART" id="SM01086"/>
    </source>
</evidence>
<dbReference type="InterPro" id="IPR027417">
    <property type="entry name" value="P-loop_NTPase"/>
</dbReference>
<dbReference type="InterPro" id="IPR050130">
    <property type="entry name" value="ClpA_ClpB"/>
</dbReference>
<evidence type="ECO:0000313" key="4">
    <source>
        <dbReference type="EMBL" id="SPT56462.1"/>
    </source>
</evidence>
<keyword evidence="5" id="KW-1185">Reference proteome</keyword>
<dbReference type="GO" id="GO:0005524">
    <property type="term" value="F:ATP binding"/>
    <property type="evidence" value="ECO:0007669"/>
    <property type="project" value="UniProtKB-KW"/>
</dbReference>
<keyword evidence="1" id="KW-0547">Nucleotide-binding</keyword>
<dbReference type="Pfam" id="PF10431">
    <property type="entry name" value="ClpB_D2-small"/>
    <property type="match status" value="1"/>
</dbReference>
<dbReference type="PANTHER" id="PTHR11638:SF18">
    <property type="entry name" value="HEAT SHOCK PROTEIN 104"/>
    <property type="match status" value="1"/>
</dbReference>
<dbReference type="Gene3D" id="3.40.50.300">
    <property type="entry name" value="P-loop containing nucleotide triphosphate hydrolases"/>
    <property type="match status" value="1"/>
</dbReference>
<dbReference type="Proteomes" id="UP000250192">
    <property type="component" value="Unassembled WGS sequence"/>
</dbReference>
<dbReference type="InterPro" id="IPR019489">
    <property type="entry name" value="Clp_ATPase_C"/>
</dbReference>